<protein>
    <recommendedName>
        <fullName evidence="3">DUF2334 domain-containing protein</fullName>
    </recommendedName>
</protein>
<dbReference type="AlphaFoldDB" id="A0A1I1TP58"/>
<keyword evidence="2" id="KW-1185">Reference proteome</keyword>
<dbReference type="InterPro" id="IPR011330">
    <property type="entry name" value="Glyco_hydro/deAcase_b/a-brl"/>
</dbReference>
<proteinExistence type="predicted"/>
<dbReference type="CDD" id="cd11374">
    <property type="entry name" value="CE4_u10"/>
    <property type="match status" value="1"/>
</dbReference>
<dbReference type="Pfam" id="PF10096">
    <property type="entry name" value="DUF2334"/>
    <property type="match status" value="1"/>
</dbReference>
<name>A0A1I1TP58_9GAMM</name>
<evidence type="ECO:0008006" key="3">
    <source>
        <dbReference type="Google" id="ProtNLM"/>
    </source>
</evidence>
<dbReference type="SUPFAM" id="SSF88713">
    <property type="entry name" value="Glycoside hydrolase/deacetylase"/>
    <property type="match status" value="1"/>
</dbReference>
<dbReference type="STRING" id="1123397.SAMN05660831_01920"/>
<dbReference type="OrthoDB" id="9793440at2"/>
<dbReference type="Proteomes" id="UP000198611">
    <property type="component" value="Unassembled WGS sequence"/>
</dbReference>
<dbReference type="Gene3D" id="3.20.20.370">
    <property type="entry name" value="Glycoside hydrolase/deacetylase"/>
    <property type="match status" value="1"/>
</dbReference>
<organism evidence="1 2">
    <name type="scientific">Thiohalospira halophila DSM 15071</name>
    <dbReference type="NCBI Taxonomy" id="1123397"/>
    <lineage>
        <taxon>Bacteria</taxon>
        <taxon>Pseudomonadati</taxon>
        <taxon>Pseudomonadota</taxon>
        <taxon>Gammaproteobacteria</taxon>
        <taxon>Thiohalospirales</taxon>
        <taxon>Thiohalospiraceae</taxon>
        <taxon>Thiohalospira</taxon>
    </lineage>
</organism>
<sequence>MNAPDLLVSIHDVMPETLPRIRTLMEQLAAAGHHRPTLLVVPGRDWDREGLAQLAAWEADGVELAAHGWYHHVWQFGGLWHRLHGALLSRRAAEHLALSPEAILDRMRAAADWFPAHGLAMPTTYVPPAWALGRVEGGALARLPYRRVEVTGGLLEVRQNRLWRLPLAGYEADTPIRRLFLDGWNRIQEGRALHSQRPLRVAIHPRDAELALAGHLRVLLARGKATPRYAEYLPG</sequence>
<evidence type="ECO:0000313" key="1">
    <source>
        <dbReference type="EMBL" id="SFD58968.1"/>
    </source>
</evidence>
<dbReference type="GO" id="GO:0005975">
    <property type="term" value="P:carbohydrate metabolic process"/>
    <property type="evidence" value="ECO:0007669"/>
    <property type="project" value="InterPro"/>
</dbReference>
<dbReference type="EMBL" id="FOMJ01000006">
    <property type="protein sequence ID" value="SFD58968.1"/>
    <property type="molecule type" value="Genomic_DNA"/>
</dbReference>
<accession>A0A1I1TP58</accession>
<reference evidence="1 2" key="1">
    <citation type="submission" date="2016-10" db="EMBL/GenBank/DDBJ databases">
        <authorList>
            <person name="de Groot N.N."/>
        </authorList>
    </citation>
    <scope>NUCLEOTIDE SEQUENCE [LARGE SCALE GENOMIC DNA]</scope>
    <source>
        <strain evidence="1 2">HL3</strain>
    </source>
</reference>
<dbReference type="InterPro" id="IPR018763">
    <property type="entry name" value="DUF2334"/>
</dbReference>
<dbReference type="RefSeq" id="WP_093428549.1">
    <property type="nucleotide sequence ID" value="NZ_FOMJ01000006.1"/>
</dbReference>
<gene>
    <name evidence="1" type="ORF">SAMN05660831_01920</name>
</gene>
<evidence type="ECO:0000313" key="2">
    <source>
        <dbReference type="Proteomes" id="UP000198611"/>
    </source>
</evidence>